<organism evidence="2">
    <name type="scientific">uncultured Pleomorphomonas sp</name>
    <dbReference type="NCBI Taxonomy" id="442121"/>
    <lineage>
        <taxon>Bacteria</taxon>
        <taxon>Pseudomonadati</taxon>
        <taxon>Pseudomonadota</taxon>
        <taxon>Alphaproteobacteria</taxon>
        <taxon>Hyphomicrobiales</taxon>
        <taxon>Pleomorphomonadaceae</taxon>
        <taxon>Pleomorphomonas</taxon>
        <taxon>environmental samples</taxon>
    </lineage>
</organism>
<name>A0A212LG41_9HYPH</name>
<keyword evidence="2" id="KW-0675">Receptor</keyword>
<feature type="signal peptide" evidence="1">
    <location>
        <begin position="1"/>
        <end position="25"/>
    </location>
</feature>
<dbReference type="PANTHER" id="PTHR42941:SF1">
    <property type="entry name" value="SLL1037 PROTEIN"/>
    <property type="match status" value="1"/>
</dbReference>
<dbReference type="InterPro" id="IPR011852">
    <property type="entry name" value="TRAP_TAXI"/>
</dbReference>
<sequence>MHLLKTLALATTVIAGGAYSFGAHAETTIHIQAEEPGSSIYIYAGLFEPTIEKATGYNVEIIPRGGSVTNTALTNAGKTEFAFSNALPLSWGWNAILDFEGKPQQNNRLVFSGMQVAYLSVVASQSYVEKSGNAEVRTALTGDNPAKVLVEPAGSINPVVLDLFLKHAGSSLDEQRARGSIAQVPSSQMGQRVQDGMANAYFGIGPIGNPDLAEIMLSEKMVFLGWNDDDLAALKPYGFAASVLPANSYEGQTADLKMPVTLNDFIANKDVPEDVVYNVTKAVIESIDTLVAANKGFAGWEPEKYIQPEFQVIPLHPGAEKYYRERGWLK</sequence>
<dbReference type="NCBIfam" id="TIGR02122">
    <property type="entry name" value="TRAP_TAXI"/>
    <property type="match status" value="1"/>
</dbReference>
<proteinExistence type="predicted"/>
<evidence type="ECO:0000313" key="2">
    <source>
        <dbReference type="EMBL" id="SCM76532.1"/>
    </source>
</evidence>
<dbReference type="Pfam" id="PF16868">
    <property type="entry name" value="NMT1_3"/>
    <property type="match status" value="1"/>
</dbReference>
<dbReference type="AlphaFoldDB" id="A0A212LG41"/>
<feature type="chain" id="PRO_5012419894" evidence="1">
    <location>
        <begin position="26"/>
        <end position="330"/>
    </location>
</feature>
<reference evidence="2" key="1">
    <citation type="submission" date="2016-08" db="EMBL/GenBank/DDBJ databases">
        <authorList>
            <person name="Seilhamer J.J."/>
        </authorList>
    </citation>
    <scope>NUCLEOTIDE SEQUENCE</scope>
    <source>
        <strain evidence="2">86</strain>
    </source>
</reference>
<dbReference type="EMBL" id="FMJD01000008">
    <property type="protein sequence ID" value="SCM76532.1"/>
    <property type="molecule type" value="Genomic_DNA"/>
</dbReference>
<keyword evidence="1" id="KW-0732">Signal</keyword>
<protein>
    <submittedName>
        <fullName evidence="2">Putative TRAP transporter solute receptor TAXI family protein</fullName>
    </submittedName>
</protein>
<accession>A0A212LG41</accession>
<evidence type="ECO:0000256" key="1">
    <source>
        <dbReference type="SAM" id="SignalP"/>
    </source>
</evidence>
<dbReference type="PANTHER" id="PTHR42941">
    <property type="entry name" value="SLL1037 PROTEIN"/>
    <property type="match status" value="1"/>
</dbReference>
<dbReference type="Gene3D" id="3.40.190.10">
    <property type="entry name" value="Periplasmic binding protein-like II"/>
    <property type="match status" value="2"/>
</dbReference>
<gene>
    <name evidence="2" type="ORF">KL86PLE_40337</name>
</gene>
<dbReference type="RefSeq" id="WP_288196688.1">
    <property type="nucleotide sequence ID" value="NZ_LT608334.1"/>
</dbReference>
<dbReference type="SUPFAM" id="SSF53850">
    <property type="entry name" value="Periplasmic binding protein-like II"/>
    <property type="match status" value="1"/>
</dbReference>